<dbReference type="EMBL" id="AZBU02000007">
    <property type="protein sequence ID" value="TKR70769.1"/>
    <property type="molecule type" value="Genomic_DNA"/>
</dbReference>
<evidence type="ECO:0000313" key="2">
    <source>
        <dbReference type="Proteomes" id="UP000298663"/>
    </source>
</evidence>
<comment type="caution">
    <text evidence="1">The sequence shown here is derived from an EMBL/GenBank/DDBJ whole genome shotgun (WGS) entry which is preliminary data.</text>
</comment>
<dbReference type="AlphaFoldDB" id="A0A4U5MMJ9"/>
<sequence length="154" mass="17845">MVVHELLFKSSTSISSCLLGETINLFTVYPIPCRASNSRKSTSNLFLAPPRSMTPGPFLQFYHRKTRLLALLLQASHTTDIPKKSCSTIFPAICHLSFSVDFWPFRERVATDEYSLNERLTYECAYFGFPRRVRFWRIFRVHVGKEEICELINS</sequence>
<evidence type="ECO:0000313" key="1">
    <source>
        <dbReference type="EMBL" id="TKR70769.1"/>
    </source>
</evidence>
<gene>
    <name evidence="1" type="ORF">L596_022749</name>
</gene>
<proteinExistence type="predicted"/>
<reference evidence="1 2" key="2">
    <citation type="journal article" date="2019" name="G3 (Bethesda)">
        <title>Hybrid Assembly of the Genome of the Entomopathogenic Nematode Steinernema carpocapsae Identifies the X-Chromosome.</title>
        <authorList>
            <person name="Serra L."/>
            <person name="Macchietto M."/>
            <person name="Macias-Munoz A."/>
            <person name="McGill C.J."/>
            <person name="Rodriguez I.M."/>
            <person name="Rodriguez B."/>
            <person name="Murad R."/>
            <person name="Mortazavi A."/>
        </authorList>
    </citation>
    <scope>NUCLEOTIDE SEQUENCE [LARGE SCALE GENOMIC DNA]</scope>
    <source>
        <strain evidence="1 2">ALL</strain>
    </source>
</reference>
<protein>
    <submittedName>
        <fullName evidence="1">Uncharacterized protein</fullName>
    </submittedName>
</protein>
<name>A0A4U5MMJ9_STECR</name>
<keyword evidence="2" id="KW-1185">Reference proteome</keyword>
<dbReference type="Proteomes" id="UP000298663">
    <property type="component" value="Unassembled WGS sequence"/>
</dbReference>
<organism evidence="1 2">
    <name type="scientific">Steinernema carpocapsae</name>
    <name type="common">Entomopathogenic nematode</name>
    <dbReference type="NCBI Taxonomy" id="34508"/>
    <lineage>
        <taxon>Eukaryota</taxon>
        <taxon>Metazoa</taxon>
        <taxon>Ecdysozoa</taxon>
        <taxon>Nematoda</taxon>
        <taxon>Chromadorea</taxon>
        <taxon>Rhabditida</taxon>
        <taxon>Tylenchina</taxon>
        <taxon>Panagrolaimomorpha</taxon>
        <taxon>Strongyloidoidea</taxon>
        <taxon>Steinernematidae</taxon>
        <taxon>Steinernema</taxon>
    </lineage>
</organism>
<reference evidence="1 2" key="1">
    <citation type="journal article" date="2015" name="Genome Biol.">
        <title>Comparative genomics of Steinernema reveals deeply conserved gene regulatory networks.</title>
        <authorList>
            <person name="Dillman A.R."/>
            <person name="Macchietto M."/>
            <person name="Porter C.F."/>
            <person name="Rogers A."/>
            <person name="Williams B."/>
            <person name="Antoshechkin I."/>
            <person name="Lee M.M."/>
            <person name="Goodwin Z."/>
            <person name="Lu X."/>
            <person name="Lewis E.E."/>
            <person name="Goodrich-Blair H."/>
            <person name="Stock S.P."/>
            <person name="Adams B.J."/>
            <person name="Sternberg P.W."/>
            <person name="Mortazavi A."/>
        </authorList>
    </citation>
    <scope>NUCLEOTIDE SEQUENCE [LARGE SCALE GENOMIC DNA]</scope>
    <source>
        <strain evidence="1 2">ALL</strain>
    </source>
</reference>
<accession>A0A4U5MMJ9</accession>